<keyword evidence="2" id="KW-1133">Transmembrane helix</keyword>
<dbReference type="EMBL" id="JABWGO010000003">
    <property type="protein sequence ID" value="NUW41610.1"/>
    <property type="molecule type" value="Genomic_DNA"/>
</dbReference>
<feature type="transmembrane region" description="Helical" evidence="2">
    <location>
        <begin position="225"/>
        <end position="245"/>
    </location>
</feature>
<sequence length="287" mass="31373">MTALTGSPEPSPPPPPSRRPAAAEPPERPGPTGRARPRWWRRPWVAPLAVVAVAFVAFSLPPYVSLDPARSRVPAPAFFPPHYVMLSLHVVFGSVAMLTCCLQIWPWFRDRYPRAHRIVGRVYVLGGCLPAGLMGLVVGLATPFGHVIRASNVLLALLWLGCTIAGWRAARRRSFVEHRRWMVRSFALTMSIITNRIHTAVLIVLLQPELATTYHGDQALLTQTAAGLGGWLGWVLPLLAAEWWLERGDARRRARRRAATRAPSAPAPSAPAPPLPAPSLRAPAADA</sequence>
<feature type="compositionally biased region" description="Pro residues" evidence="1">
    <location>
        <begin position="265"/>
        <end position="277"/>
    </location>
</feature>
<feature type="transmembrane region" description="Helical" evidence="2">
    <location>
        <begin position="84"/>
        <end position="108"/>
    </location>
</feature>
<feature type="compositionally biased region" description="Low complexity" evidence="1">
    <location>
        <begin position="278"/>
        <end position="287"/>
    </location>
</feature>
<dbReference type="RefSeq" id="WP_175601183.1">
    <property type="nucleotide sequence ID" value="NZ_JABWGO010000003.1"/>
</dbReference>
<dbReference type="AlphaFoldDB" id="A0A7Y6INY0"/>
<feature type="transmembrane region" description="Helical" evidence="2">
    <location>
        <begin position="181"/>
        <end position="205"/>
    </location>
</feature>
<name>A0A7Y6INY0_9ACTN</name>
<evidence type="ECO:0000313" key="3">
    <source>
        <dbReference type="EMBL" id="NUW41610.1"/>
    </source>
</evidence>
<protein>
    <submittedName>
        <fullName evidence="3">DUF2306 domain-containing protein</fullName>
    </submittedName>
</protein>
<keyword evidence="2" id="KW-0472">Membrane</keyword>
<feature type="transmembrane region" description="Helical" evidence="2">
    <location>
        <begin position="147"/>
        <end position="169"/>
    </location>
</feature>
<proteinExistence type="predicted"/>
<accession>A0A7Y6INY0</accession>
<evidence type="ECO:0000256" key="2">
    <source>
        <dbReference type="SAM" id="Phobius"/>
    </source>
</evidence>
<dbReference type="Proteomes" id="UP000546126">
    <property type="component" value="Unassembled WGS sequence"/>
</dbReference>
<keyword evidence="4" id="KW-1185">Reference proteome</keyword>
<evidence type="ECO:0000313" key="4">
    <source>
        <dbReference type="Proteomes" id="UP000546126"/>
    </source>
</evidence>
<feature type="region of interest" description="Disordered" evidence="1">
    <location>
        <begin position="255"/>
        <end position="287"/>
    </location>
</feature>
<reference evidence="3 4" key="1">
    <citation type="submission" date="2020-06" db="EMBL/GenBank/DDBJ databases">
        <authorList>
            <person name="Chanama M."/>
        </authorList>
    </citation>
    <scope>NUCLEOTIDE SEQUENCE [LARGE SCALE GENOMIC DNA]</scope>
    <source>
        <strain evidence="3 4">TBRC6557</strain>
    </source>
</reference>
<dbReference type="InterPro" id="IPR018750">
    <property type="entry name" value="DUF2306_membrane"/>
</dbReference>
<feature type="region of interest" description="Disordered" evidence="1">
    <location>
        <begin position="1"/>
        <end position="35"/>
    </location>
</feature>
<evidence type="ECO:0000256" key="1">
    <source>
        <dbReference type="SAM" id="MobiDB-lite"/>
    </source>
</evidence>
<feature type="transmembrane region" description="Helical" evidence="2">
    <location>
        <begin position="120"/>
        <end position="141"/>
    </location>
</feature>
<feature type="compositionally biased region" description="Low complexity" evidence="1">
    <location>
        <begin position="19"/>
        <end position="34"/>
    </location>
</feature>
<dbReference type="Pfam" id="PF10067">
    <property type="entry name" value="DUF2306"/>
    <property type="match status" value="1"/>
</dbReference>
<feature type="compositionally biased region" description="Pro residues" evidence="1">
    <location>
        <begin position="9"/>
        <end position="18"/>
    </location>
</feature>
<keyword evidence="2" id="KW-0812">Transmembrane</keyword>
<comment type="caution">
    <text evidence="3">The sequence shown here is derived from an EMBL/GenBank/DDBJ whole genome shotgun (WGS) entry which is preliminary data.</text>
</comment>
<gene>
    <name evidence="3" type="ORF">HT134_15910</name>
</gene>
<organism evidence="3 4">
    <name type="scientific">Nonomuraea rhodomycinica</name>
    <dbReference type="NCBI Taxonomy" id="1712872"/>
    <lineage>
        <taxon>Bacteria</taxon>
        <taxon>Bacillati</taxon>
        <taxon>Actinomycetota</taxon>
        <taxon>Actinomycetes</taxon>
        <taxon>Streptosporangiales</taxon>
        <taxon>Streptosporangiaceae</taxon>
        <taxon>Nonomuraea</taxon>
    </lineage>
</organism>
<feature type="transmembrane region" description="Helical" evidence="2">
    <location>
        <begin position="44"/>
        <end position="64"/>
    </location>
</feature>